<dbReference type="PANTHER" id="PTHR47331">
    <property type="entry name" value="PHD-TYPE DOMAIN-CONTAINING PROTEIN"/>
    <property type="match status" value="1"/>
</dbReference>
<feature type="region of interest" description="Disordered" evidence="2">
    <location>
        <begin position="1"/>
        <end position="77"/>
    </location>
</feature>
<keyword evidence="1" id="KW-0479">Metal-binding</keyword>
<proteinExistence type="predicted"/>
<dbReference type="InterPro" id="IPR040676">
    <property type="entry name" value="DUF5641"/>
</dbReference>
<dbReference type="GO" id="GO:0071897">
    <property type="term" value="P:DNA biosynthetic process"/>
    <property type="evidence" value="ECO:0007669"/>
    <property type="project" value="UniProtKB-ARBA"/>
</dbReference>
<comment type="caution">
    <text evidence="5">The sequence shown here is derived from an EMBL/GenBank/DDBJ whole genome shotgun (WGS) entry which is preliminary data.</text>
</comment>
<dbReference type="InterPro" id="IPR001878">
    <property type="entry name" value="Znf_CCHC"/>
</dbReference>
<organism evidence="5 6">
    <name type="scientific">Folsomia candida</name>
    <name type="common">Springtail</name>
    <dbReference type="NCBI Taxonomy" id="158441"/>
    <lineage>
        <taxon>Eukaryota</taxon>
        <taxon>Metazoa</taxon>
        <taxon>Ecdysozoa</taxon>
        <taxon>Arthropoda</taxon>
        <taxon>Hexapoda</taxon>
        <taxon>Collembola</taxon>
        <taxon>Entomobryomorpha</taxon>
        <taxon>Isotomoidea</taxon>
        <taxon>Isotomidae</taxon>
        <taxon>Proisotominae</taxon>
        <taxon>Folsomia</taxon>
    </lineage>
</organism>
<dbReference type="Proteomes" id="UP000198287">
    <property type="component" value="Unassembled WGS sequence"/>
</dbReference>
<feature type="domain" description="CCHC-type" evidence="3">
    <location>
        <begin position="407"/>
        <end position="421"/>
    </location>
</feature>
<keyword evidence="6" id="KW-1185">Reference proteome</keyword>
<dbReference type="InterPro" id="IPR012337">
    <property type="entry name" value="RNaseH-like_sf"/>
</dbReference>
<dbReference type="Pfam" id="PF03564">
    <property type="entry name" value="DUF1759"/>
    <property type="match status" value="1"/>
</dbReference>
<dbReference type="SMART" id="SM00343">
    <property type="entry name" value="ZnF_C2HC"/>
    <property type="match status" value="2"/>
</dbReference>
<dbReference type="InterPro" id="IPR043502">
    <property type="entry name" value="DNA/RNA_pol_sf"/>
</dbReference>
<sequence>MDASRTKREPTGSLQEDMETDSKPPAPDVPPSSSMLGRVFSRLSPFGGKKAPSSSSSSSSASKRATVIAESEKKKNEVKNEIGDLEEEIQLQQIEIDDLMQVISRMKDRLDPSHPQHCPDSLLDLRKEIDLVEEDLEQKRSKHKRLVIQHKTKIGKLNNNLLTLEAETNADLAQIDDNDQSLSSDEEQHEYYDANLERIRKCLKGEAAKVVECLLVSPDSLPKVIQLLEDRYGQAENIIHNMVQSVKIIPPVKDDKPSSLVTFGTAVINLVATIKNLEQDDHLRNPILLRELEDKLPMVERKFWDSHASQLQNKRNIEDFAEWIETRVKMAHRLCSQKPMDEKGQGNQESKKLNKEPSLPTAAGLYIGDVKVCIFCGKKNHSSNECFMAEKMSWKEKNDILKQTKTCFKCFKFGHRSKDCKGRVQCSICEGPHQKSMCHQLPCNARPSQVQSSPGFPAPQMPSASNSNIVCRRDVLMKTVLAKVEGPRGSRVVRLVFDDGSQLSNGTNPTLTEARKVDLHEVVIGSLDGRFKKKIILRKCPAICGEVPRIPSGPWIDELKKIHLSDWQLCHVDSPDIEILIGSDLWGQLVTSKPMKLTSGLTAVDTAFGWTLSGIVPGEREATVGMMSISTAMLNVDVNLQDLWNLEALGIMDPVDHKTRIEKDEETKKHFLRTVSKSEDGRYSVKLPWIGGMPNIPDNIKVAEARLLSATAKLQAANKYEIYDEIFRAWEKESFIEEVPMDPTALSHYLPHRPVFKPESVTAPVRPVFDASCKVGRKPSLNECLQKGPNLLELIPSIHLRFREKKIGVISDLRKPFQMINVAEEDRDFLRFLWWADPITKKLKAYRHRRVVFGVNCSPFLLGAVIEYHLKAMDEGRKAMADILLRSLYVDNCVTSVNNMQEYEDFKEVSIQMMLEAKMELRQWEVTSGEGSRVGCLARKECGLEHASQCPPQALTSVLGLIWNKDEDTLSVEVPKMDLPDKISKRTILSQIQKIFDPMGFLSPATIIPKVLLQKLWNMKKTWDENLNEEIRSEFAAWWRESADLEKIKLPRHAFGDRMTQHIQFHIFCDASQFAYAAAVYVRVEDRMGVRVQLLQAKSRVAPLKKITIPRLEWLGCLIAARLASSVKQALSMEPEETHFWSDSTTALAWIRGNDEWGTFESKTRQIFHHEGVVHLSCSFQNGGRARLGRSTEHWPSHEEEPDEDLVGSEKKKSKNVMLISAQEQSPWYAELSPSFIKTLWEIEKAEKTLLHLIQSDSFASNESVIEGLRVEMDNDKLIRVRTKLTNLPGAEGFRRPVLLPKNHPAVHQLIRSEHIRNKHAGLHIMMSTLREKYWIIHGRREVKKVTKKCVICRRFTSKKTEVPSAPLPQDRVKEAKVFQVVGIDLAGPLAVKNGTKCWIFYSPAPFIGLRRGRPTTIYSDNGTNFEGANNAFKLLDWKEITCKTQVNRSRWKFLPPSSPWWGGWWERLIRSCKDLLKRMLGNKKLNIVELETLIFEVEAVMNSRPLTYLSEEQDDLVPLTPAMFLQEIQEVEFPEEEALDAQALRHKHQKLTVMRKELKSRFQKEYLGQLVQRGKERKSIGIREGDVVLVESDDRKRVLWPMARVVQLILGNDGHIRVAKVKTSSGILTRPLQLLFPLEVPTNAVPPLENVVKTSTQLQEDNLCTQEKGIRTRFGRKVQVPQRFGSRK</sequence>
<dbReference type="Pfam" id="PF18701">
    <property type="entry name" value="DUF5641"/>
    <property type="match status" value="1"/>
</dbReference>
<dbReference type="PROSITE" id="PS50158">
    <property type="entry name" value="ZF_CCHC"/>
    <property type="match status" value="1"/>
</dbReference>
<feature type="compositionally biased region" description="Low complexity" evidence="2">
    <location>
        <begin position="53"/>
        <end position="62"/>
    </location>
</feature>
<evidence type="ECO:0000256" key="2">
    <source>
        <dbReference type="SAM" id="MobiDB-lite"/>
    </source>
</evidence>
<evidence type="ECO:0000256" key="1">
    <source>
        <dbReference type="PROSITE-ProRule" id="PRU00047"/>
    </source>
</evidence>
<dbReference type="GO" id="GO:0015074">
    <property type="term" value="P:DNA integration"/>
    <property type="evidence" value="ECO:0007669"/>
    <property type="project" value="InterPro"/>
</dbReference>
<keyword evidence="1" id="KW-0863">Zinc-finger</keyword>
<gene>
    <name evidence="5" type="ORF">Fcan01_09172</name>
</gene>
<evidence type="ECO:0000259" key="3">
    <source>
        <dbReference type="PROSITE" id="PS50158"/>
    </source>
</evidence>
<dbReference type="Gene3D" id="4.10.60.10">
    <property type="entry name" value="Zinc finger, CCHC-type"/>
    <property type="match status" value="1"/>
</dbReference>
<dbReference type="SUPFAM" id="SSF56672">
    <property type="entry name" value="DNA/RNA polymerases"/>
    <property type="match status" value="1"/>
</dbReference>
<feature type="compositionally biased region" description="Basic and acidic residues" evidence="2">
    <location>
        <begin position="1"/>
        <end position="10"/>
    </location>
</feature>
<name>A0A226EGZ6_FOLCA</name>
<feature type="domain" description="Integrase catalytic" evidence="4">
    <location>
        <begin position="1407"/>
        <end position="1530"/>
    </location>
</feature>
<evidence type="ECO:0008006" key="7">
    <source>
        <dbReference type="Google" id="ProtNLM"/>
    </source>
</evidence>
<dbReference type="InterPro" id="IPR036397">
    <property type="entry name" value="RNaseH_sf"/>
</dbReference>
<feature type="region of interest" description="Disordered" evidence="2">
    <location>
        <begin position="337"/>
        <end position="356"/>
    </location>
</feature>
<feature type="region of interest" description="Disordered" evidence="2">
    <location>
        <begin position="1189"/>
        <end position="1210"/>
    </location>
</feature>
<dbReference type="GO" id="GO:0042575">
    <property type="term" value="C:DNA polymerase complex"/>
    <property type="evidence" value="ECO:0007669"/>
    <property type="project" value="UniProtKB-ARBA"/>
</dbReference>
<keyword evidence="1" id="KW-0862">Zinc</keyword>
<dbReference type="Pfam" id="PF05380">
    <property type="entry name" value="Peptidase_A17"/>
    <property type="match status" value="1"/>
</dbReference>
<dbReference type="EMBL" id="LNIX01000004">
    <property type="protein sequence ID" value="OXA56417.1"/>
    <property type="molecule type" value="Genomic_DNA"/>
</dbReference>
<dbReference type="InterPro" id="IPR008042">
    <property type="entry name" value="Retrotrans_Pao"/>
</dbReference>
<dbReference type="PROSITE" id="PS50994">
    <property type="entry name" value="INTEGRASE"/>
    <property type="match status" value="1"/>
</dbReference>
<dbReference type="Gene3D" id="3.30.420.10">
    <property type="entry name" value="Ribonuclease H-like superfamily/Ribonuclease H"/>
    <property type="match status" value="1"/>
</dbReference>
<dbReference type="GO" id="GO:0008270">
    <property type="term" value="F:zinc ion binding"/>
    <property type="evidence" value="ECO:0007669"/>
    <property type="project" value="UniProtKB-KW"/>
</dbReference>
<dbReference type="STRING" id="158441.A0A226EGZ6"/>
<protein>
    <recommendedName>
        <fullName evidence="7">Pro-Pol polyprotein</fullName>
    </recommendedName>
</protein>
<dbReference type="OrthoDB" id="5864015at2759"/>
<dbReference type="InterPro" id="IPR041588">
    <property type="entry name" value="Integrase_H2C2"/>
</dbReference>
<dbReference type="SUPFAM" id="SSF53098">
    <property type="entry name" value="Ribonuclease H-like"/>
    <property type="match status" value="1"/>
</dbReference>
<dbReference type="Pfam" id="PF17921">
    <property type="entry name" value="Integrase_H2C2"/>
    <property type="match status" value="1"/>
</dbReference>
<feature type="compositionally biased region" description="Basic and acidic residues" evidence="2">
    <location>
        <begin position="1190"/>
        <end position="1199"/>
    </location>
</feature>
<dbReference type="PANTHER" id="PTHR47331:SF1">
    <property type="entry name" value="GAG-LIKE PROTEIN"/>
    <property type="match status" value="1"/>
</dbReference>
<dbReference type="GO" id="GO:0003676">
    <property type="term" value="F:nucleic acid binding"/>
    <property type="evidence" value="ECO:0007669"/>
    <property type="project" value="InterPro"/>
</dbReference>
<evidence type="ECO:0000259" key="4">
    <source>
        <dbReference type="PROSITE" id="PS50994"/>
    </source>
</evidence>
<dbReference type="InterPro" id="IPR001584">
    <property type="entry name" value="Integrase_cat-core"/>
</dbReference>
<accession>A0A226EGZ6</accession>
<reference evidence="5 6" key="1">
    <citation type="submission" date="2015-12" db="EMBL/GenBank/DDBJ databases">
        <title>The genome of Folsomia candida.</title>
        <authorList>
            <person name="Faddeeva A."/>
            <person name="Derks M.F."/>
            <person name="Anvar Y."/>
            <person name="Smit S."/>
            <person name="Van Straalen N."/>
            <person name="Roelofs D."/>
        </authorList>
    </citation>
    <scope>NUCLEOTIDE SEQUENCE [LARGE SCALE GENOMIC DNA]</scope>
    <source>
        <strain evidence="5 6">VU population</strain>
        <tissue evidence="5">Whole body</tissue>
    </source>
</reference>
<dbReference type="InterPro" id="IPR005312">
    <property type="entry name" value="DUF1759"/>
</dbReference>
<evidence type="ECO:0000313" key="6">
    <source>
        <dbReference type="Proteomes" id="UP000198287"/>
    </source>
</evidence>
<feature type="compositionally biased region" description="Basic and acidic residues" evidence="2">
    <location>
        <begin position="339"/>
        <end position="355"/>
    </location>
</feature>
<evidence type="ECO:0000313" key="5">
    <source>
        <dbReference type="EMBL" id="OXA56417.1"/>
    </source>
</evidence>